<dbReference type="OrthoDB" id="9793236at2"/>
<dbReference type="InterPro" id="IPR000123">
    <property type="entry name" value="Reverse_transcriptase_msDNA"/>
</dbReference>
<name>F9DT03_9BACL</name>
<evidence type="ECO:0000256" key="6">
    <source>
        <dbReference type="ARBA" id="ARBA00022918"/>
    </source>
</evidence>
<keyword evidence="4" id="KW-0479">Metal-binding</keyword>
<comment type="caution">
    <text evidence="11">The sequence shown here is derived from an EMBL/GenBank/DDBJ whole genome shotgun (WGS) entry which is preliminary data.</text>
</comment>
<dbReference type="InterPro" id="IPR013597">
    <property type="entry name" value="Mat_intron_G2"/>
</dbReference>
<feature type="domain" description="Reverse transcriptase" evidence="10">
    <location>
        <begin position="47"/>
        <end position="273"/>
    </location>
</feature>
<dbReference type="InterPro" id="IPR043502">
    <property type="entry name" value="DNA/RNA_pol_sf"/>
</dbReference>
<dbReference type="Pfam" id="PF08388">
    <property type="entry name" value="GIIM"/>
    <property type="match status" value="1"/>
</dbReference>
<dbReference type="GO" id="GO:0046872">
    <property type="term" value="F:metal ion binding"/>
    <property type="evidence" value="ECO:0007669"/>
    <property type="project" value="UniProtKB-KW"/>
</dbReference>
<dbReference type="AlphaFoldDB" id="F9DT03"/>
<evidence type="ECO:0000256" key="8">
    <source>
        <dbReference type="ARBA" id="ARBA00034120"/>
    </source>
</evidence>
<dbReference type="EMBL" id="AFPZ01000062">
    <property type="protein sequence ID" value="EGQ26067.1"/>
    <property type="molecule type" value="Genomic_DNA"/>
</dbReference>
<dbReference type="InterPro" id="IPR030931">
    <property type="entry name" value="Group_II_RT_mat"/>
</dbReference>
<keyword evidence="6 11" id="KW-0695">RNA-directed DNA polymerase</keyword>
<comment type="similarity">
    <text evidence="8">Belongs to the bacterial reverse transcriptase family.</text>
</comment>
<keyword evidence="7" id="KW-0051">Antiviral defense</keyword>
<dbReference type="PANTHER" id="PTHR34047:SF8">
    <property type="entry name" value="PROTEIN YKFC"/>
    <property type="match status" value="1"/>
</dbReference>
<dbReference type="EC" id="2.7.7.49" evidence="1"/>
<dbReference type="GO" id="GO:0003723">
    <property type="term" value="F:RNA binding"/>
    <property type="evidence" value="ECO:0007669"/>
    <property type="project" value="InterPro"/>
</dbReference>
<evidence type="ECO:0000256" key="3">
    <source>
        <dbReference type="ARBA" id="ARBA00022695"/>
    </source>
</evidence>
<evidence type="ECO:0000256" key="5">
    <source>
        <dbReference type="ARBA" id="ARBA00022842"/>
    </source>
</evidence>
<evidence type="ECO:0000256" key="4">
    <source>
        <dbReference type="ARBA" id="ARBA00022723"/>
    </source>
</evidence>
<dbReference type="GO" id="GO:0003964">
    <property type="term" value="F:RNA-directed DNA polymerase activity"/>
    <property type="evidence" value="ECO:0007669"/>
    <property type="project" value="UniProtKB-KW"/>
</dbReference>
<keyword evidence="5" id="KW-0460">Magnesium</keyword>
<dbReference type="HOGENOM" id="CLU_013584_2_1_9"/>
<evidence type="ECO:0000256" key="1">
    <source>
        <dbReference type="ARBA" id="ARBA00012493"/>
    </source>
</evidence>
<dbReference type="InterPro" id="IPR000477">
    <property type="entry name" value="RT_dom"/>
</dbReference>
<dbReference type="PANTHER" id="PTHR34047">
    <property type="entry name" value="NUCLEAR INTRON MATURASE 1, MITOCHONDRIAL-RELATED"/>
    <property type="match status" value="1"/>
</dbReference>
<comment type="catalytic activity">
    <reaction evidence="9">
        <text>DNA(n) + a 2'-deoxyribonucleoside 5'-triphosphate = DNA(n+1) + diphosphate</text>
        <dbReference type="Rhea" id="RHEA:22508"/>
        <dbReference type="Rhea" id="RHEA-COMP:17339"/>
        <dbReference type="Rhea" id="RHEA-COMP:17340"/>
        <dbReference type="ChEBI" id="CHEBI:33019"/>
        <dbReference type="ChEBI" id="CHEBI:61560"/>
        <dbReference type="ChEBI" id="CHEBI:173112"/>
        <dbReference type="EC" id="2.7.7.49"/>
    </reaction>
</comment>
<dbReference type="eggNOG" id="COG3344">
    <property type="taxonomic scope" value="Bacteria"/>
</dbReference>
<keyword evidence="3" id="KW-0548">Nucleotidyltransferase</keyword>
<dbReference type="PROSITE" id="PS50878">
    <property type="entry name" value="RT_POL"/>
    <property type="match status" value="1"/>
</dbReference>
<protein>
    <recommendedName>
        <fullName evidence="1">RNA-directed DNA polymerase</fullName>
        <ecNumber evidence="1">2.7.7.49</ecNumber>
    </recommendedName>
</protein>
<accession>F9DT03</accession>
<sequence length="420" mass="49291">MLMEQILSRENLLTALKRVERNKGSHGVDEMPVQNLRRHIMEHWDSLKQSLLEGTYEPQPVRRVEIPKPDGGVRLLGIPTVMDRFIQQAIAQVLNVLYDPTFSDHSYGFRPRRSAHDAVREAKGYLTEGYRWVVDIDLEKFFDKVNHDRLMGTLAKRIEDKRLLKLIRGYLKSGVMIHGVVLDSEEGTPQGGPLSPLLSNIVLDELDKELERRGHRFVRYADDCNIYVKTERAGQRVMASITSFIEKTLRLKVNEKKSKVDRPWKRKFLGFSFTSGKEPKVRITKESIKRMKNKIRKITSRKKPYPLSYRIEKLNQYLMGWCGYFALADTPSVFRTLESWIRRRLRMCVWKSWKKPRTKVRKLIGLGTPQEKAYEWGNSRKSYWRISKSPILHRTLGNSYWSSQGLKSLMGRYETLRYRS</sequence>
<proteinExistence type="inferred from homology"/>
<evidence type="ECO:0000313" key="12">
    <source>
        <dbReference type="Proteomes" id="UP000005316"/>
    </source>
</evidence>
<dbReference type="SUPFAM" id="SSF56672">
    <property type="entry name" value="DNA/RNA polymerases"/>
    <property type="match status" value="1"/>
</dbReference>
<evidence type="ECO:0000256" key="7">
    <source>
        <dbReference type="ARBA" id="ARBA00023118"/>
    </source>
</evidence>
<evidence type="ECO:0000313" key="11">
    <source>
        <dbReference type="EMBL" id="EGQ26067.1"/>
    </source>
</evidence>
<evidence type="ECO:0000256" key="2">
    <source>
        <dbReference type="ARBA" id="ARBA00022679"/>
    </source>
</evidence>
<reference evidence="11 12" key="1">
    <citation type="submission" date="2011-04" db="EMBL/GenBank/DDBJ databases">
        <authorList>
            <person name="Muzny D."/>
            <person name="Qin X."/>
            <person name="Deng J."/>
            <person name="Jiang H."/>
            <person name="Liu Y."/>
            <person name="Qu J."/>
            <person name="Song X.-Z."/>
            <person name="Zhang L."/>
            <person name="Thornton R."/>
            <person name="Coyle M."/>
            <person name="Francisco L."/>
            <person name="Jackson L."/>
            <person name="Javaid M."/>
            <person name="Korchina V."/>
            <person name="Kovar C."/>
            <person name="Mata R."/>
            <person name="Mathew T."/>
            <person name="Ngo R."/>
            <person name="Nguyen L."/>
            <person name="Nguyen N."/>
            <person name="Okwuonu G."/>
            <person name="Ongeri F."/>
            <person name="Pham C."/>
            <person name="Simmons D."/>
            <person name="Wilczek-Boney K."/>
            <person name="Hale W."/>
            <person name="Jakkamsetti A."/>
            <person name="Pham P."/>
            <person name="Ruth R."/>
            <person name="San Lucas F."/>
            <person name="Warren J."/>
            <person name="Zhang J."/>
            <person name="Zhao Z."/>
            <person name="Zhou C."/>
            <person name="Zhu D."/>
            <person name="Lee S."/>
            <person name="Bess C."/>
            <person name="Blankenburg K."/>
            <person name="Forbes L."/>
            <person name="Fu Q."/>
            <person name="Gubbala S."/>
            <person name="Hirani K."/>
            <person name="Jayaseelan J.C."/>
            <person name="Lara F."/>
            <person name="Munidasa M."/>
            <person name="Palculict T."/>
            <person name="Patil S."/>
            <person name="Pu L.-L."/>
            <person name="Saada N."/>
            <person name="Tang L."/>
            <person name="Weissenberger G."/>
            <person name="Zhu Y."/>
            <person name="Hemphill L."/>
            <person name="Shang Y."/>
            <person name="Youmans B."/>
            <person name="Ayvaz T."/>
            <person name="Ross M."/>
            <person name="Santibanez J."/>
            <person name="Aqrawi P."/>
            <person name="Gross S."/>
            <person name="Joshi V."/>
            <person name="Fowler G."/>
            <person name="Nazareth L."/>
            <person name="Reid J."/>
            <person name="Worley K."/>
            <person name="Petrosino J."/>
            <person name="Highlander S."/>
            <person name="Gibbs R."/>
        </authorList>
    </citation>
    <scope>NUCLEOTIDE SEQUENCE [LARGE SCALE GENOMIC DNA]</scope>
    <source>
        <strain evidence="11 12">2681</strain>
    </source>
</reference>
<evidence type="ECO:0000256" key="9">
    <source>
        <dbReference type="ARBA" id="ARBA00048173"/>
    </source>
</evidence>
<dbReference type="CDD" id="cd01651">
    <property type="entry name" value="RT_G2_intron"/>
    <property type="match status" value="1"/>
</dbReference>
<dbReference type="GO" id="GO:0051607">
    <property type="term" value="P:defense response to virus"/>
    <property type="evidence" value="ECO:0007669"/>
    <property type="project" value="UniProtKB-KW"/>
</dbReference>
<gene>
    <name evidence="11" type="ORF">HMPREF9372_1934</name>
</gene>
<keyword evidence="2" id="KW-0808">Transferase</keyword>
<dbReference type="PRINTS" id="PR00866">
    <property type="entry name" value="RNADNAPOLMS"/>
</dbReference>
<dbReference type="Proteomes" id="UP000005316">
    <property type="component" value="Unassembled WGS sequence"/>
</dbReference>
<dbReference type="NCBIfam" id="TIGR04416">
    <property type="entry name" value="group_II_RT_mat"/>
    <property type="match status" value="1"/>
</dbReference>
<organism evidence="11 12">
    <name type="scientific">Sporosarcina newyorkensis 2681</name>
    <dbReference type="NCBI Taxonomy" id="1027292"/>
    <lineage>
        <taxon>Bacteria</taxon>
        <taxon>Bacillati</taxon>
        <taxon>Bacillota</taxon>
        <taxon>Bacilli</taxon>
        <taxon>Bacillales</taxon>
        <taxon>Caryophanaceae</taxon>
        <taxon>Sporosarcina</taxon>
    </lineage>
</organism>
<dbReference type="InterPro" id="IPR051083">
    <property type="entry name" value="GrpII_Intron_Splice-Mob/Def"/>
</dbReference>
<dbReference type="RefSeq" id="WP_009498583.1">
    <property type="nucleotide sequence ID" value="NZ_GL982999.1"/>
</dbReference>
<dbReference type="Pfam" id="PF00078">
    <property type="entry name" value="RVT_1"/>
    <property type="match status" value="1"/>
</dbReference>
<evidence type="ECO:0000259" key="10">
    <source>
        <dbReference type="PROSITE" id="PS50878"/>
    </source>
</evidence>